<dbReference type="InterPro" id="IPR004761">
    <property type="entry name" value="Spore_GerAB"/>
</dbReference>
<feature type="transmembrane region" description="Helical" evidence="8">
    <location>
        <begin position="227"/>
        <end position="256"/>
    </location>
</feature>
<keyword evidence="5 8" id="KW-0812">Transmembrane</keyword>
<evidence type="ECO:0000256" key="6">
    <source>
        <dbReference type="ARBA" id="ARBA00022989"/>
    </source>
</evidence>
<evidence type="ECO:0000256" key="2">
    <source>
        <dbReference type="ARBA" id="ARBA00007998"/>
    </source>
</evidence>
<proteinExistence type="inferred from homology"/>
<comment type="caution">
    <text evidence="9">The sequence shown here is derived from an EMBL/GenBank/DDBJ whole genome shotgun (WGS) entry which is preliminary data.</text>
</comment>
<reference evidence="9 10" key="1">
    <citation type="submission" date="2016-02" db="EMBL/GenBank/DDBJ databases">
        <title>Genome sequence of Tissierella creatinophila DSM 6911.</title>
        <authorList>
            <person name="Poehlein A."/>
            <person name="Daniel R."/>
        </authorList>
    </citation>
    <scope>NUCLEOTIDE SEQUENCE [LARGE SCALE GENOMIC DNA]</scope>
    <source>
        <strain evidence="9 10">DSM 6911</strain>
    </source>
</reference>
<feature type="transmembrane region" description="Helical" evidence="8">
    <location>
        <begin position="74"/>
        <end position="92"/>
    </location>
</feature>
<feature type="transmembrane region" description="Helical" evidence="8">
    <location>
        <begin position="268"/>
        <end position="287"/>
    </location>
</feature>
<dbReference type="Gene3D" id="1.20.1740.10">
    <property type="entry name" value="Amino acid/polyamine transporter I"/>
    <property type="match status" value="1"/>
</dbReference>
<dbReference type="NCBIfam" id="TIGR00912">
    <property type="entry name" value="2A0309"/>
    <property type="match status" value="1"/>
</dbReference>
<evidence type="ECO:0000256" key="8">
    <source>
        <dbReference type="SAM" id="Phobius"/>
    </source>
</evidence>
<feature type="transmembrane region" description="Helical" evidence="8">
    <location>
        <begin position="174"/>
        <end position="202"/>
    </location>
</feature>
<evidence type="ECO:0000256" key="3">
    <source>
        <dbReference type="ARBA" id="ARBA00022448"/>
    </source>
</evidence>
<protein>
    <submittedName>
        <fullName evidence="9">Spore germination protein YndE</fullName>
    </submittedName>
</protein>
<keyword evidence="3" id="KW-0813">Transport</keyword>
<evidence type="ECO:0000256" key="5">
    <source>
        <dbReference type="ARBA" id="ARBA00022692"/>
    </source>
</evidence>
<keyword evidence="4" id="KW-0309">Germination</keyword>
<dbReference type="PANTHER" id="PTHR34975:SF2">
    <property type="entry name" value="SPORE GERMINATION PROTEIN A2"/>
    <property type="match status" value="1"/>
</dbReference>
<feature type="transmembrane region" description="Helical" evidence="8">
    <location>
        <begin position="144"/>
        <end position="162"/>
    </location>
</feature>
<dbReference type="AlphaFoldDB" id="A0A1U7M3D2"/>
<evidence type="ECO:0000313" key="9">
    <source>
        <dbReference type="EMBL" id="OLS01785.1"/>
    </source>
</evidence>
<comment type="subcellular location">
    <subcellularLocation>
        <location evidence="1">Membrane</location>
        <topology evidence="1">Multi-pass membrane protein</topology>
    </subcellularLocation>
</comment>
<keyword evidence="10" id="KW-1185">Reference proteome</keyword>
<dbReference type="EMBL" id="LTDM01000059">
    <property type="protein sequence ID" value="OLS01785.1"/>
    <property type="molecule type" value="Genomic_DNA"/>
</dbReference>
<keyword evidence="7 8" id="KW-0472">Membrane</keyword>
<comment type="similarity">
    <text evidence="2">Belongs to the amino acid-polyamine-organocation (APC) superfamily. Spore germination protein (SGP) (TC 2.A.3.9) family.</text>
</comment>
<evidence type="ECO:0000256" key="7">
    <source>
        <dbReference type="ARBA" id="ARBA00023136"/>
    </source>
</evidence>
<organism evidence="9 10">
    <name type="scientific">Tissierella creatinophila DSM 6911</name>
    <dbReference type="NCBI Taxonomy" id="1123403"/>
    <lineage>
        <taxon>Bacteria</taxon>
        <taxon>Bacillati</taxon>
        <taxon>Bacillota</taxon>
        <taxon>Tissierellia</taxon>
        <taxon>Tissierellales</taxon>
        <taxon>Tissierellaceae</taxon>
        <taxon>Tissierella</taxon>
    </lineage>
</organism>
<evidence type="ECO:0000256" key="4">
    <source>
        <dbReference type="ARBA" id="ARBA00022544"/>
    </source>
</evidence>
<feature type="transmembrane region" description="Helical" evidence="8">
    <location>
        <begin position="42"/>
        <end position="62"/>
    </location>
</feature>
<gene>
    <name evidence="9" type="primary">yndE_4</name>
    <name evidence="9" type="ORF">TICRE_21610</name>
</gene>
<accession>A0A1U7M3D2</accession>
<evidence type="ECO:0000256" key="1">
    <source>
        <dbReference type="ARBA" id="ARBA00004141"/>
    </source>
</evidence>
<name>A0A1U7M3D2_TISCR</name>
<dbReference type="GO" id="GO:0016020">
    <property type="term" value="C:membrane"/>
    <property type="evidence" value="ECO:0007669"/>
    <property type="project" value="UniProtKB-SubCell"/>
</dbReference>
<dbReference type="GO" id="GO:0009847">
    <property type="term" value="P:spore germination"/>
    <property type="evidence" value="ECO:0007669"/>
    <property type="project" value="InterPro"/>
</dbReference>
<sequence length="323" mass="36238">MLISLAFAIPIVIVYGKILNNHPNKDIFQILEYLFGKIVGKIIGFLYTFYFFHLGAICIRNITEFIQLSSFPDTPQYVTTFFIGALAIYVLKSGMEVIARVNKFVFPLLIFIIAITLIMAIPKVDTNNLLPLLENGWLSILKASFSNFSFPFGETVIFLSILNSVKEKKKSSKIYLKGLFIGSLILLSVAIRNILILGFPILSSSTFPSYDAVTLIDIGNFIRGLEIIVSIVITIAGFIKVSICLLASCIGTARLFNFPDYKGVSAPLGLLMMSVSFILYSSTMHMIEWIKIYKYYAFPFQVILPIFILIVTKLKKQKTPSNN</sequence>
<dbReference type="Proteomes" id="UP000186112">
    <property type="component" value="Unassembled WGS sequence"/>
</dbReference>
<keyword evidence="6 8" id="KW-1133">Transmembrane helix</keyword>
<dbReference type="PANTHER" id="PTHR34975">
    <property type="entry name" value="SPORE GERMINATION PROTEIN A2"/>
    <property type="match status" value="1"/>
</dbReference>
<dbReference type="Pfam" id="PF03845">
    <property type="entry name" value="Spore_permease"/>
    <property type="match status" value="1"/>
</dbReference>
<feature type="transmembrane region" description="Helical" evidence="8">
    <location>
        <begin position="104"/>
        <end position="124"/>
    </location>
</feature>
<evidence type="ECO:0000313" key="10">
    <source>
        <dbReference type="Proteomes" id="UP000186112"/>
    </source>
</evidence>
<feature type="transmembrane region" description="Helical" evidence="8">
    <location>
        <begin position="293"/>
        <end position="311"/>
    </location>
</feature>